<feature type="transmembrane region" description="Helical" evidence="3">
    <location>
        <begin position="360"/>
        <end position="379"/>
    </location>
</feature>
<dbReference type="EMBL" id="NEVH01025161">
    <property type="protein sequence ID" value="PNF15555.1"/>
    <property type="molecule type" value="Genomic_DNA"/>
</dbReference>
<evidence type="ECO:0000256" key="1">
    <source>
        <dbReference type="ARBA" id="ARBA00022786"/>
    </source>
</evidence>
<keyword evidence="6" id="KW-1185">Reference proteome</keyword>
<feature type="compositionally biased region" description="Basic and acidic residues" evidence="2">
    <location>
        <begin position="436"/>
        <end position="450"/>
    </location>
</feature>
<evidence type="ECO:0000313" key="5">
    <source>
        <dbReference type="EMBL" id="PNF15554.1"/>
    </source>
</evidence>
<evidence type="ECO:0000313" key="6">
    <source>
        <dbReference type="Proteomes" id="UP000235965"/>
    </source>
</evidence>
<reference evidence="5 6" key="1">
    <citation type="submission" date="2017-12" db="EMBL/GenBank/DDBJ databases">
        <title>Hemimetabolous genomes reveal molecular basis of termite eusociality.</title>
        <authorList>
            <person name="Harrison M.C."/>
            <person name="Jongepier E."/>
            <person name="Robertson H.M."/>
            <person name="Arning N."/>
            <person name="Bitard-Feildel T."/>
            <person name="Chao H."/>
            <person name="Childers C.P."/>
            <person name="Dinh H."/>
            <person name="Doddapaneni H."/>
            <person name="Dugan S."/>
            <person name="Gowin J."/>
            <person name="Greiner C."/>
            <person name="Han Y."/>
            <person name="Hu H."/>
            <person name="Hughes D.S.T."/>
            <person name="Huylmans A.-K."/>
            <person name="Kemena C."/>
            <person name="Kremer L.P.M."/>
            <person name="Lee S.L."/>
            <person name="Lopez-Ezquerra A."/>
            <person name="Mallet L."/>
            <person name="Monroy-Kuhn J.M."/>
            <person name="Moser A."/>
            <person name="Murali S.C."/>
            <person name="Muzny D.M."/>
            <person name="Otani S."/>
            <person name="Piulachs M.-D."/>
            <person name="Poelchau M."/>
            <person name="Qu J."/>
            <person name="Schaub F."/>
            <person name="Wada-Katsumata A."/>
            <person name="Worley K.C."/>
            <person name="Xie Q."/>
            <person name="Ylla G."/>
            <person name="Poulsen M."/>
            <person name="Gibbs R.A."/>
            <person name="Schal C."/>
            <person name="Richards S."/>
            <person name="Belles X."/>
            <person name="Korb J."/>
            <person name="Bornberg-Bauer E."/>
        </authorList>
    </citation>
    <scope>NUCLEOTIDE SEQUENCE [LARGE SCALE GENOMIC DNA]</scope>
    <source>
        <tissue evidence="5">Whole body</tissue>
    </source>
</reference>
<dbReference type="InterPro" id="IPR001810">
    <property type="entry name" value="F-box_dom"/>
</dbReference>
<dbReference type="AlphaFoldDB" id="A0A2J7PGU7"/>
<dbReference type="OrthoDB" id="10257471at2759"/>
<dbReference type="InterPro" id="IPR001611">
    <property type="entry name" value="Leu-rich_rpt"/>
</dbReference>
<name>A0A2J7PGU7_9NEOP</name>
<sequence>MTSALLSLLEEKRVTSDTISKPSLVTSKFKSINDFPDELLLKILSHFRPEELCLVIAQVCERWNALARDVTLWKSLSYRCDKYSEFSKDVQVLAEAPALHSFIIDNRDDAFQLLELLFDSCGCLKKLNLRFCSLSEDSTGLLASIVAFYPNLEELTLKGCFPLTEAGYSLIPRLKKLSVLDLSHSEELSGKAVRLIAESCQHLKKLNLDDVRKISDDDVVHIIKKLGSQLITLILDGEDLTDVAFSNLSNCVRLQELEVSFCDQMTNKGLLKGIGSLQQLHSLHLKKGHNLTARGLSMFLHRPAMACMVCLNLSECSSLDDYGLERIANRCVHLRTLSLCWCWDVTDAGIMMVMRCCNQLRVLDLLGVVCITGIGYFALVPSHLPYLRRLNLEQCNRVCDKSVEELVAAAPELEVIDYYGHRVVAGMSESSNSTSTKEEDAKWLSADEGH</sequence>
<keyword evidence="1" id="KW-0833">Ubl conjugation pathway</keyword>
<dbReference type="InParanoid" id="A0A2J7PGU7"/>
<dbReference type="GO" id="GO:0019005">
    <property type="term" value="C:SCF ubiquitin ligase complex"/>
    <property type="evidence" value="ECO:0007669"/>
    <property type="project" value="TreeGrafter"/>
</dbReference>
<keyword evidence="3" id="KW-0812">Transmembrane</keyword>
<protein>
    <recommendedName>
        <fullName evidence="4">F-box domain-containing protein</fullName>
    </recommendedName>
</protein>
<dbReference type="STRING" id="105785.A0A2J7PGU7"/>
<dbReference type="Gene3D" id="3.80.10.10">
    <property type="entry name" value="Ribonuclease Inhibitor"/>
    <property type="match status" value="2"/>
</dbReference>
<dbReference type="InterPro" id="IPR036047">
    <property type="entry name" value="F-box-like_dom_sf"/>
</dbReference>
<evidence type="ECO:0000259" key="4">
    <source>
        <dbReference type="PROSITE" id="PS50181"/>
    </source>
</evidence>
<dbReference type="Pfam" id="PF13516">
    <property type="entry name" value="LRR_6"/>
    <property type="match status" value="1"/>
</dbReference>
<evidence type="ECO:0000256" key="3">
    <source>
        <dbReference type="SAM" id="Phobius"/>
    </source>
</evidence>
<feature type="domain" description="F-box" evidence="4">
    <location>
        <begin position="29"/>
        <end position="76"/>
    </location>
</feature>
<dbReference type="SMART" id="SM00367">
    <property type="entry name" value="LRR_CC"/>
    <property type="match status" value="8"/>
</dbReference>
<evidence type="ECO:0000256" key="2">
    <source>
        <dbReference type="SAM" id="MobiDB-lite"/>
    </source>
</evidence>
<dbReference type="PANTHER" id="PTHR13318">
    <property type="entry name" value="PARTNER OF PAIRED, ISOFORM B-RELATED"/>
    <property type="match status" value="1"/>
</dbReference>
<comment type="caution">
    <text evidence="5">The sequence shown here is derived from an EMBL/GenBank/DDBJ whole genome shotgun (WGS) entry which is preliminary data.</text>
</comment>
<feature type="region of interest" description="Disordered" evidence="2">
    <location>
        <begin position="430"/>
        <end position="450"/>
    </location>
</feature>
<keyword evidence="3" id="KW-1133">Transmembrane helix</keyword>
<dbReference type="GO" id="GO:0031146">
    <property type="term" value="P:SCF-dependent proteasomal ubiquitin-dependent protein catabolic process"/>
    <property type="evidence" value="ECO:0007669"/>
    <property type="project" value="TreeGrafter"/>
</dbReference>
<proteinExistence type="predicted"/>
<dbReference type="EMBL" id="NEVH01025161">
    <property type="protein sequence ID" value="PNF15554.1"/>
    <property type="molecule type" value="Genomic_DNA"/>
</dbReference>
<accession>A0A2J7PGU7</accession>
<organism evidence="5 6">
    <name type="scientific">Cryptotermes secundus</name>
    <dbReference type="NCBI Taxonomy" id="105785"/>
    <lineage>
        <taxon>Eukaryota</taxon>
        <taxon>Metazoa</taxon>
        <taxon>Ecdysozoa</taxon>
        <taxon>Arthropoda</taxon>
        <taxon>Hexapoda</taxon>
        <taxon>Insecta</taxon>
        <taxon>Pterygota</taxon>
        <taxon>Neoptera</taxon>
        <taxon>Polyneoptera</taxon>
        <taxon>Dictyoptera</taxon>
        <taxon>Blattodea</taxon>
        <taxon>Blattoidea</taxon>
        <taxon>Termitoidae</taxon>
        <taxon>Kalotermitidae</taxon>
        <taxon>Cryptotermitinae</taxon>
        <taxon>Cryptotermes</taxon>
    </lineage>
</organism>
<dbReference type="InterPro" id="IPR006553">
    <property type="entry name" value="Leu-rich_rpt_Cys-con_subtyp"/>
</dbReference>
<dbReference type="InterPro" id="IPR032675">
    <property type="entry name" value="LRR_dom_sf"/>
</dbReference>
<dbReference type="SUPFAM" id="SSF81383">
    <property type="entry name" value="F-box domain"/>
    <property type="match status" value="1"/>
</dbReference>
<dbReference type="Pfam" id="PF12937">
    <property type="entry name" value="F-box-like"/>
    <property type="match status" value="1"/>
</dbReference>
<keyword evidence="3" id="KW-0472">Membrane</keyword>
<dbReference type="PANTHER" id="PTHR13318:SF95">
    <property type="entry name" value="F-BOX PROTEIN YLR352W"/>
    <property type="match status" value="1"/>
</dbReference>
<dbReference type="SUPFAM" id="SSF52047">
    <property type="entry name" value="RNI-like"/>
    <property type="match status" value="1"/>
</dbReference>
<gene>
    <name evidence="5" type="ORF">B7P43_G16476</name>
</gene>
<dbReference type="PROSITE" id="PS50181">
    <property type="entry name" value="FBOX"/>
    <property type="match status" value="1"/>
</dbReference>
<dbReference type="Proteomes" id="UP000235965">
    <property type="component" value="Unassembled WGS sequence"/>
</dbReference>